<evidence type="ECO:0000313" key="2">
    <source>
        <dbReference type="Proteomes" id="UP001140087"/>
    </source>
</evidence>
<name>A0ACC1KUM7_9FUNG</name>
<dbReference type="Proteomes" id="UP001140087">
    <property type="component" value="Unassembled WGS sequence"/>
</dbReference>
<evidence type="ECO:0000313" key="1">
    <source>
        <dbReference type="EMBL" id="KAJ2795639.1"/>
    </source>
</evidence>
<gene>
    <name evidence="1" type="ORF">H4R21_005032</name>
</gene>
<organism evidence="1 2">
    <name type="scientific">Coemansia helicoidea</name>
    <dbReference type="NCBI Taxonomy" id="1286919"/>
    <lineage>
        <taxon>Eukaryota</taxon>
        <taxon>Fungi</taxon>
        <taxon>Fungi incertae sedis</taxon>
        <taxon>Zoopagomycota</taxon>
        <taxon>Kickxellomycotina</taxon>
        <taxon>Kickxellomycetes</taxon>
        <taxon>Kickxellales</taxon>
        <taxon>Kickxellaceae</taxon>
        <taxon>Coemansia</taxon>
    </lineage>
</organism>
<protein>
    <submittedName>
        <fullName evidence="1">Uncharacterized protein</fullName>
    </submittedName>
</protein>
<reference evidence="1" key="1">
    <citation type="submission" date="2022-07" db="EMBL/GenBank/DDBJ databases">
        <title>Phylogenomic reconstructions and comparative analyses of Kickxellomycotina fungi.</title>
        <authorList>
            <person name="Reynolds N.K."/>
            <person name="Stajich J.E."/>
            <person name="Barry K."/>
            <person name="Grigoriev I.V."/>
            <person name="Crous P."/>
            <person name="Smith M.E."/>
        </authorList>
    </citation>
    <scope>NUCLEOTIDE SEQUENCE</scope>
    <source>
        <strain evidence="1">BCRC 34780</strain>
    </source>
</reference>
<proteinExistence type="predicted"/>
<comment type="caution">
    <text evidence="1">The sequence shown here is derived from an EMBL/GenBank/DDBJ whole genome shotgun (WGS) entry which is preliminary data.</text>
</comment>
<sequence length="132" mass="13163">MTAAASPRPAEATKDPGTEPCGGDGCAQEGAAGSGLDVEDWPSSGSDTLNVARIIQASDALRSRLAHTAGAHRWRSDSASSSASSASGIDPIHGSGLAGSSDAEQGAGPLVPRPRINGSLLQWNPGFLDEGA</sequence>
<accession>A0ACC1KUM7</accession>
<dbReference type="EMBL" id="JANBUN010002104">
    <property type="protein sequence ID" value="KAJ2795639.1"/>
    <property type="molecule type" value="Genomic_DNA"/>
</dbReference>
<keyword evidence="2" id="KW-1185">Reference proteome</keyword>
<feature type="non-terminal residue" evidence="1">
    <location>
        <position position="132"/>
    </location>
</feature>